<dbReference type="GO" id="GO:0008374">
    <property type="term" value="F:O-acyltransferase activity"/>
    <property type="evidence" value="ECO:0007669"/>
    <property type="project" value="InterPro"/>
</dbReference>
<dbReference type="OrthoDB" id="190846at2759"/>
<evidence type="ECO:0000313" key="1">
    <source>
        <dbReference type="EMBL" id="CAD7223200.1"/>
    </source>
</evidence>
<proteinExistence type="predicted"/>
<dbReference type="AlphaFoldDB" id="A0A7R8W3S0"/>
<dbReference type="InterPro" id="IPR003386">
    <property type="entry name" value="LACT/PDAT_acylTrfase"/>
</dbReference>
<gene>
    <name evidence="1" type="ORF">CTOB1V02_LOCUS1190</name>
</gene>
<name>A0A7R8W3S0_9CRUS</name>
<feature type="non-terminal residue" evidence="1">
    <location>
        <position position="1"/>
    </location>
</feature>
<sequence>FQLPHVRRRKNVRPVVLIPGDGGSQLEYRVKGNRSSRPEYCPKPSPNYTLLWLNMKLMMPNSLECWIMDFKLTYNITTRRTQDSPDVDIRVRQFGNTKPVEVVDENEFFPMKYFANLVDHLRRLGLAQGKTLSAASYDFRRGPSEQAGYYKELARLVEKSYFSGNRKPVLLVAHSMGAPLTLAFLQDRPLPWKKKYIAGFITLAGCWIGAVKALKVFAAGDDMGIFFLPRLAIREEQRSQSSLSFLIPQPEFWRDDPILVSTPERLYSVYDYASFFRDINYWDGYEMWLDSLPYLRFKDPPRVPVFCFYGVGIKTIKRLVYDEQRDFPGLTTSFAKHFDTKLTSERNLPLQIIQNSSTEMEMAQ</sequence>
<dbReference type="InterPro" id="IPR029058">
    <property type="entry name" value="AB_hydrolase_fold"/>
</dbReference>
<protein>
    <submittedName>
        <fullName evidence="1">Uncharacterized protein</fullName>
    </submittedName>
</protein>
<dbReference type="SUPFAM" id="SSF53474">
    <property type="entry name" value="alpha/beta-Hydrolases"/>
    <property type="match status" value="1"/>
</dbReference>
<dbReference type="PANTHER" id="PTHR11440">
    <property type="entry name" value="LECITHIN-CHOLESTEROL ACYLTRANSFERASE-RELATED"/>
    <property type="match status" value="1"/>
</dbReference>
<dbReference type="Pfam" id="PF02450">
    <property type="entry name" value="LCAT"/>
    <property type="match status" value="1"/>
</dbReference>
<dbReference type="Gene3D" id="3.40.50.1820">
    <property type="entry name" value="alpha/beta hydrolase"/>
    <property type="match status" value="1"/>
</dbReference>
<dbReference type="GO" id="GO:0006629">
    <property type="term" value="P:lipid metabolic process"/>
    <property type="evidence" value="ECO:0007669"/>
    <property type="project" value="InterPro"/>
</dbReference>
<dbReference type="EMBL" id="OB660165">
    <property type="protein sequence ID" value="CAD7223200.1"/>
    <property type="molecule type" value="Genomic_DNA"/>
</dbReference>
<accession>A0A7R8W3S0</accession>
<organism evidence="1">
    <name type="scientific">Cyprideis torosa</name>
    <dbReference type="NCBI Taxonomy" id="163714"/>
    <lineage>
        <taxon>Eukaryota</taxon>
        <taxon>Metazoa</taxon>
        <taxon>Ecdysozoa</taxon>
        <taxon>Arthropoda</taxon>
        <taxon>Crustacea</taxon>
        <taxon>Oligostraca</taxon>
        <taxon>Ostracoda</taxon>
        <taxon>Podocopa</taxon>
        <taxon>Podocopida</taxon>
        <taxon>Cytherocopina</taxon>
        <taxon>Cytheroidea</taxon>
        <taxon>Cytherideidae</taxon>
        <taxon>Cyprideis</taxon>
    </lineage>
</organism>
<reference evidence="1" key="1">
    <citation type="submission" date="2020-11" db="EMBL/GenBank/DDBJ databases">
        <authorList>
            <person name="Tran Van P."/>
        </authorList>
    </citation>
    <scope>NUCLEOTIDE SEQUENCE</scope>
</reference>